<dbReference type="RefSeq" id="WP_034316582.1">
    <property type="nucleotide sequence ID" value="NZ_BAAFHN010000001.1"/>
</dbReference>
<reference evidence="4 5" key="1">
    <citation type="journal article" date="2014" name="Genome Announc.">
        <title>Draft genome sequences of eight enterohepatic helicobacter species isolated from both laboratory and wild rodents.</title>
        <authorList>
            <person name="Sheh A."/>
            <person name="Shen Z."/>
            <person name="Fox J.G."/>
        </authorList>
    </citation>
    <scope>NUCLEOTIDE SEQUENCE [LARGE SCALE GENOMIC DNA]</scope>
    <source>
        <strain evidence="3 4">ATCC 49310</strain>
        <strain evidence="2 5">ATCC 700114</strain>
    </source>
</reference>
<name>A0A099VRN9_9HELI</name>
<dbReference type="Proteomes" id="UP001562457">
    <property type="component" value="Unassembled WGS sequence"/>
</dbReference>
<dbReference type="OrthoDB" id="5616367at2"/>
<dbReference type="AlphaFoldDB" id="A0A099VRN9"/>
<comment type="caution">
    <text evidence="2">The sequence shown here is derived from an EMBL/GenBank/DDBJ whole genome shotgun (WGS) entry which is preliminary data.</text>
</comment>
<organism evidence="2 5">
    <name type="scientific">Helicobacter trogontum</name>
    <dbReference type="NCBI Taxonomy" id="50960"/>
    <lineage>
        <taxon>Bacteria</taxon>
        <taxon>Pseudomonadati</taxon>
        <taxon>Campylobacterota</taxon>
        <taxon>Epsilonproteobacteria</taxon>
        <taxon>Campylobacterales</taxon>
        <taxon>Helicobacteraceae</taxon>
        <taxon>Helicobacter</taxon>
    </lineage>
</organism>
<evidence type="ECO:0000313" key="5">
    <source>
        <dbReference type="Proteomes" id="UP000029878"/>
    </source>
</evidence>
<accession>A0A099VRN9</accession>
<keyword evidence="6" id="KW-1185">Reference proteome</keyword>
<dbReference type="Pfam" id="PF04325">
    <property type="entry name" value="DUF465"/>
    <property type="match status" value="1"/>
</dbReference>
<dbReference type="EMBL" id="BAAFHN010000001">
    <property type="protein sequence ID" value="GAB0172072.1"/>
    <property type="molecule type" value="Genomic_DNA"/>
</dbReference>
<dbReference type="STRING" id="50960.LS81_05685"/>
<dbReference type="eggNOG" id="COG2841">
    <property type="taxonomic scope" value="Bacteria"/>
</dbReference>
<dbReference type="InterPro" id="IPR038444">
    <property type="entry name" value="DUF465_sf"/>
</dbReference>
<evidence type="ECO:0000313" key="3">
    <source>
        <dbReference type="EMBL" id="TLD98861.1"/>
    </source>
</evidence>
<dbReference type="InterPro" id="IPR007420">
    <property type="entry name" value="DUF465"/>
</dbReference>
<dbReference type="Proteomes" id="UP000029878">
    <property type="component" value="Unassembled WGS sequence"/>
</dbReference>
<reference evidence="3" key="2">
    <citation type="submission" date="2018-04" db="EMBL/GenBank/DDBJ databases">
        <authorList>
            <person name="Sheh A."/>
            <person name="Shen Z."/>
            <person name="Mannion A.J."/>
            <person name="Fox J.G."/>
        </authorList>
    </citation>
    <scope>NUCLEOTIDE SEQUENCE</scope>
    <source>
        <strain evidence="3">ATCC 49310</strain>
    </source>
</reference>
<proteinExistence type="predicted"/>
<protein>
    <submittedName>
        <fullName evidence="2">DUF465 domain-containing protein</fullName>
    </submittedName>
</protein>
<dbReference type="EMBL" id="JRPL02000008">
    <property type="protein sequence ID" value="TLD83398.1"/>
    <property type="molecule type" value="Genomic_DNA"/>
</dbReference>
<evidence type="ECO:0000313" key="2">
    <source>
        <dbReference type="EMBL" id="TLD83398.1"/>
    </source>
</evidence>
<sequence length="76" mass="9191">MFHEYREEITYLKQHNAHFEKIFNEHNDLDQKIQNAENGIEHLSNQEIEVLKKQKLHLKDQAYAMILEHKKAHPQS</sequence>
<dbReference type="EMBL" id="JRPK02000007">
    <property type="protein sequence ID" value="TLD98861.1"/>
    <property type="molecule type" value="Genomic_DNA"/>
</dbReference>
<dbReference type="Gene3D" id="6.10.280.50">
    <property type="match status" value="1"/>
</dbReference>
<evidence type="ECO:0000313" key="1">
    <source>
        <dbReference type="EMBL" id="GAB0172072.1"/>
    </source>
</evidence>
<evidence type="ECO:0000313" key="4">
    <source>
        <dbReference type="Proteomes" id="UP000029861"/>
    </source>
</evidence>
<gene>
    <name evidence="3" type="ORF">LS80_003360</name>
    <name evidence="2" type="ORF">LS81_004740</name>
    <name evidence="1" type="ORF">NHP164001_00850</name>
</gene>
<evidence type="ECO:0000313" key="6">
    <source>
        <dbReference type="Proteomes" id="UP001562457"/>
    </source>
</evidence>
<reference evidence="1 6" key="3">
    <citation type="submission" date="2024-06" db="EMBL/GenBank/DDBJ databases">
        <title>Draft genome sequence of Helicobacter trogontum NHP16-4001.</title>
        <authorList>
            <person name="Rimbara E."/>
            <person name="Suzuki M."/>
        </authorList>
    </citation>
    <scope>NUCLEOTIDE SEQUENCE [LARGE SCALE GENOMIC DNA]</scope>
    <source>
        <strain evidence="1 6">NHP16-4001</strain>
    </source>
</reference>
<dbReference type="Proteomes" id="UP000029861">
    <property type="component" value="Unassembled WGS sequence"/>
</dbReference>